<proteinExistence type="predicted"/>
<keyword evidence="3" id="KW-1185">Reference proteome</keyword>
<keyword evidence="1" id="KW-0472">Membrane</keyword>
<dbReference type="RefSeq" id="XP_022584515.1">
    <property type="nucleotide sequence ID" value="XM_022720970.1"/>
</dbReference>
<organism evidence="2 3">
    <name type="scientific">Penicilliopsis zonata CBS 506.65</name>
    <dbReference type="NCBI Taxonomy" id="1073090"/>
    <lineage>
        <taxon>Eukaryota</taxon>
        <taxon>Fungi</taxon>
        <taxon>Dikarya</taxon>
        <taxon>Ascomycota</taxon>
        <taxon>Pezizomycotina</taxon>
        <taxon>Eurotiomycetes</taxon>
        <taxon>Eurotiomycetidae</taxon>
        <taxon>Eurotiales</taxon>
        <taxon>Aspergillaceae</taxon>
        <taxon>Penicilliopsis</taxon>
    </lineage>
</organism>
<dbReference type="Proteomes" id="UP000184188">
    <property type="component" value="Unassembled WGS sequence"/>
</dbReference>
<protein>
    <submittedName>
        <fullName evidence="2">Uncharacterized protein</fullName>
    </submittedName>
</protein>
<evidence type="ECO:0000313" key="2">
    <source>
        <dbReference type="EMBL" id="OJJ50005.1"/>
    </source>
</evidence>
<evidence type="ECO:0000256" key="1">
    <source>
        <dbReference type="SAM" id="Phobius"/>
    </source>
</evidence>
<evidence type="ECO:0000313" key="3">
    <source>
        <dbReference type="Proteomes" id="UP000184188"/>
    </source>
</evidence>
<gene>
    <name evidence="2" type="ORF">ASPZODRAFT_1087476</name>
</gene>
<accession>A0A1L9SS22</accession>
<feature type="transmembrane region" description="Helical" evidence="1">
    <location>
        <begin position="20"/>
        <end position="38"/>
    </location>
</feature>
<dbReference type="VEuPathDB" id="FungiDB:ASPZODRAFT_1087476"/>
<keyword evidence="1" id="KW-0812">Transmembrane</keyword>
<dbReference type="GeneID" id="34607435"/>
<dbReference type="AlphaFoldDB" id="A0A1L9SS22"/>
<sequence length="176" mass="19116">MYPSTQISEGTATALIRQGVSSILIVLIACHAGVVVGIRSGPGIAEIIDPAAPLADARHSLSRPRHPQRNPLALILPAKMRARNHGLWHAAFRALLVIEKLPALIPKLGLAANPDHPPASCFLQILPPTHTLHPSYNSLFCRPLIASPSRFYPPNDLFHHQVVLIPSNNHLHNGPY</sequence>
<keyword evidence="1" id="KW-1133">Transmembrane helix</keyword>
<name>A0A1L9SS22_9EURO</name>
<reference evidence="3" key="1">
    <citation type="journal article" date="2017" name="Genome Biol.">
        <title>Comparative genomics reveals high biological diversity and specific adaptations in the industrially and medically important fungal genus Aspergillus.</title>
        <authorList>
            <person name="de Vries R.P."/>
            <person name="Riley R."/>
            <person name="Wiebenga A."/>
            <person name="Aguilar-Osorio G."/>
            <person name="Amillis S."/>
            <person name="Uchima C.A."/>
            <person name="Anderluh G."/>
            <person name="Asadollahi M."/>
            <person name="Askin M."/>
            <person name="Barry K."/>
            <person name="Battaglia E."/>
            <person name="Bayram O."/>
            <person name="Benocci T."/>
            <person name="Braus-Stromeyer S.A."/>
            <person name="Caldana C."/>
            <person name="Canovas D."/>
            <person name="Cerqueira G.C."/>
            <person name="Chen F."/>
            <person name="Chen W."/>
            <person name="Choi C."/>
            <person name="Clum A."/>
            <person name="Dos Santos R.A."/>
            <person name="Damasio A.R."/>
            <person name="Diallinas G."/>
            <person name="Emri T."/>
            <person name="Fekete E."/>
            <person name="Flipphi M."/>
            <person name="Freyberg S."/>
            <person name="Gallo A."/>
            <person name="Gournas C."/>
            <person name="Habgood R."/>
            <person name="Hainaut M."/>
            <person name="Harispe M.L."/>
            <person name="Henrissat B."/>
            <person name="Hilden K.S."/>
            <person name="Hope R."/>
            <person name="Hossain A."/>
            <person name="Karabika E."/>
            <person name="Karaffa L."/>
            <person name="Karanyi Z."/>
            <person name="Krasevec N."/>
            <person name="Kuo A."/>
            <person name="Kusch H."/>
            <person name="LaButti K."/>
            <person name="Lagendijk E.L."/>
            <person name="Lapidus A."/>
            <person name="Levasseur A."/>
            <person name="Lindquist E."/>
            <person name="Lipzen A."/>
            <person name="Logrieco A.F."/>
            <person name="MacCabe A."/>
            <person name="Maekelae M.R."/>
            <person name="Malavazi I."/>
            <person name="Melin P."/>
            <person name="Meyer V."/>
            <person name="Mielnichuk N."/>
            <person name="Miskei M."/>
            <person name="Molnar A.P."/>
            <person name="Mule G."/>
            <person name="Ngan C.Y."/>
            <person name="Orejas M."/>
            <person name="Orosz E."/>
            <person name="Ouedraogo J.P."/>
            <person name="Overkamp K.M."/>
            <person name="Park H.-S."/>
            <person name="Perrone G."/>
            <person name="Piumi F."/>
            <person name="Punt P.J."/>
            <person name="Ram A.F."/>
            <person name="Ramon A."/>
            <person name="Rauscher S."/>
            <person name="Record E."/>
            <person name="Riano-Pachon D.M."/>
            <person name="Robert V."/>
            <person name="Roehrig J."/>
            <person name="Ruller R."/>
            <person name="Salamov A."/>
            <person name="Salih N.S."/>
            <person name="Samson R.A."/>
            <person name="Sandor E."/>
            <person name="Sanguinetti M."/>
            <person name="Schuetze T."/>
            <person name="Sepcic K."/>
            <person name="Shelest E."/>
            <person name="Sherlock G."/>
            <person name="Sophianopoulou V."/>
            <person name="Squina F.M."/>
            <person name="Sun H."/>
            <person name="Susca A."/>
            <person name="Todd R.B."/>
            <person name="Tsang A."/>
            <person name="Unkles S.E."/>
            <person name="van de Wiele N."/>
            <person name="van Rossen-Uffink D."/>
            <person name="Oliveira J.V."/>
            <person name="Vesth T.C."/>
            <person name="Visser J."/>
            <person name="Yu J.-H."/>
            <person name="Zhou M."/>
            <person name="Andersen M.R."/>
            <person name="Archer D.B."/>
            <person name="Baker S.E."/>
            <person name="Benoit I."/>
            <person name="Brakhage A.A."/>
            <person name="Braus G.H."/>
            <person name="Fischer R."/>
            <person name="Frisvad J.C."/>
            <person name="Goldman G.H."/>
            <person name="Houbraken J."/>
            <person name="Oakley B."/>
            <person name="Pocsi I."/>
            <person name="Scazzocchio C."/>
            <person name="Seiboth B."/>
            <person name="vanKuyk P.A."/>
            <person name="Wortman J."/>
            <person name="Dyer P.S."/>
            <person name="Grigoriev I.V."/>
        </authorList>
    </citation>
    <scope>NUCLEOTIDE SEQUENCE [LARGE SCALE GENOMIC DNA]</scope>
    <source>
        <strain evidence="3">CBS 506.65</strain>
    </source>
</reference>
<dbReference type="EMBL" id="KV878337">
    <property type="protein sequence ID" value="OJJ50005.1"/>
    <property type="molecule type" value="Genomic_DNA"/>
</dbReference>